<dbReference type="EMBL" id="JAHRHJ020000001">
    <property type="protein sequence ID" value="KAH9331806.1"/>
    <property type="molecule type" value="Genomic_DNA"/>
</dbReference>
<accession>A0AA38LPN3</accession>
<evidence type="ECO:0000313" key="2">
    <source>
        <dbReference type="Proteomes" id="UP000824469"/>
    </source>
</evidence>
<proteinExistence type="predicted"/>
<organism evidence="1 2">
    <name type="scientific">Taxus chinensis</name>
    <name type="common">Chinese yew</name>
    <name type="synonym">Taxus wallichiana var. chinensis</name>
    <dbReference type="NCBI Taxonomy" id="29808"/>
    <lineage>
        <taxon>Eukaryota</taxon>
        <taxon>Viridiplantae</taxon>
        <taxon>Streptophyta</taxon>
        <taxon>Embryophyta</taxon>
        <taxon>Tracheophyta</taxon>
        <taxon>Spermatophyta</taxon>
        <taxon>Pinopsida</taxon>
        <taxon>Pinidae</taxon>
        <taxon>Conifers II</taxon>
        <taxon>Cupressales</taxon>
        <taxon>Taxaceae</taxon>
        <taxon>Taxus</taxon>
    </lineage>
</organism>
<feature type="non-terminal residue" evidence="1">
    <location>
        <position position="126"/>
    </location>
</feature>
<sequence>QLATYPGKNLKLDVVIIDCPTKWGMLLSRKWAASVSGSVQMDMSFATIPIEGSLFKLYGEKKMLHLIEDPNNVSYEVLFADVDVEKFIGFADGKEKKMEKLECLGMVGSPWTLLFDGAFSKFGNGA</sequence>
<feature type="non-terminal residue" evidence="1">
    <location>
        <position position="1"/>
    </location>
</feature>
<protein>
    <submittedName>
        <fullName evidence="1">Uncharacterized protein</fullName>
    </submittedName>
</protein>
<reference evidence="1 2" key="1">
    <citation type="journal article" date="2021" name="Nat. Plants">
        <title>The Taxus genome provides insights into paclitaxel biosynthesis.</title>
        <authorList>
            <person name="Xiong X."/>
            <person name="Gou J."/>
            <person name="Liao Q."/>
            <person name="Li Y."/>
            <person name="Zhou Q."/>
            <person name="Bi G."/>
            <person name="Li C."/>
            <person name="Du R."/>
            <person name="Wang X."/>
            <person name="Sun T."/>
            <person name="Guo L."/>
            <person name="Liang H."/>
            <person name="Lu P."/>
            <person name="Wu Y."/>
            <person name="Zhang Z."/>
            <person name="Ro D.K."/>
            <person name="Shang Y."/>
            <person name="Huang S."/>
            <person name="Yan J."/>
        </authorList>
    </citation>
    <scope>NUCLEOTIDE SEQUENCE [LARGE SCALE GENOMIC DNA]</scope>
    <source>
        <strain evidence="1">Ta-2019</strain>
    </source>
</reference>
<comment type="caution">
    <text evidence="1">The sequence shown here is derived from an EMBL/GenBank/DDBJ whole genome shotgun (WGS) entry which is preliminary data.</text>
</comment>
<name>A0AA38LPN3_TAXCH</name>
<keyword evidence="2" id="KW-1185">Reference proteome</keyword>
<evidence type="ECO:0000313" key="1">
    <source>
        <dbReference type="EMBL" id="KAH9331806.1"/>
    </source>
</evidence>
<dbReference type="AlphaFoldDB" id="A0AA38LPN3"/>
<dbReference type="Proteomes" id="UP000824469">
    <property type="component" value="Unassembled WGS sequence"/>
</dbReference>
<gene>
    <name evidence="1" type="ORF">KI387_003914</name>
</gene>